<feature type="compositionally biased region" description="Low complexity" evidence="1">
    <location>
        <begin position="14"/>
        <end position="26"/>
    </location>
</feature>
<dbReference type="Proteomes" id="UP001341840">
    <property type="component" value="Unassembled WGS sequence"/>
</dbReference>
<comment type="caution">
    <text evidence="2">The sequence shown here is derived from an EMBL/GenBank/DDBJ whole genome shotgun (WGS) entry which is preliminary data.</text>
</comment>
<evidence type="ECO:0000313" key="2">
    <source>
        <dbReference type="EMBL" id="MED6108324.1"/>
    </source>
</evidence>
<gene>
    <name evidence="2" type="ORF">PIB30_022752</name>
</gene>
<sequence length="175" mass="18492">MRPSAAHPLCPANSPSSSVSSRSSGSFHHERERSPRTPLPPPAPMSVLGPVHSVPRTPMMDARRYCSLFPRHRVALPIPPPSDDEPSEEGVDLDLEEPYLVGDAHLGGCDVYASDASYGSEQESASVGFGPSYHHSFECLAGSGSIGYGEGSSGSANDVSSDDDLVNRHFAGTFP</sequence>
<evidence type="ECO:0000313" key="3">
    <source>
        <dbReference type="Proteomes" id="UP001341840"/>
    </source>
</evidence>
<dbReference type="EMBL" id="JASCZI010000078">
    <property type="protein sequence ID" value="MED6108324.1"/>
    <property type="molecule type" value="Genomic_DNA"/>
</dbReference>
<reference evidence="2 3" key="1">
    <citation type="journal article" date="2023" name="Plants (Basel)">
        <title>Bridging the Gap: Combining Genomics and Transcriptomics Approaches to Understand Stylosanthes scabra, an Orphan Legume from the Brazilian Caatinga.</title>
        <authorList>
            <person name="Ferreira-Neto J.R.C."/>
            <person name="da Silva M.D."/>
            <person name="Binneck E."/>
            <person name="de Melo N.F."/>
            <person name="da Silva R.H."/>
            <person name="de Melo A.L.T.M."/>
            <person name="Pandolfi V."/>
            <person name="Bustamante F.O."/>
            <person name="Brasileiro-Vidal A.C."/>
            <person name="Benko-Iseppon A.M."/>
        </authorList>
    </citation>
    <scope>NUCLEOTIDE SEQUENCE [LARGE SCALE GENOMIC DNA]</scope>
    <source>
        <tissue evidence="2">Leaves</tissue>
    </source>
</reference>
<proteinExistence type="predicted"/>
<feature type="region of interest" description="Disordered" evidence="1">
    <location>
        <begin position="1"/>
        <end position="48"/>
    </location>
</feature>
<name>A0ABU6Q8Y9_9FABA</name>
<protein>
    <submittedName>
        <fullName evidence="2">Uncharacterized protein</fullName>
    </submittedName>
</protein>
<evidence type="ECO:0000256" key="1">
    <source>
        <dbReference type="SAM" id="MobiDB-lite"/>
    </source>
</evidence>
<accession>A0ABU6Q8Y9</accession>
<organism evidence="2 3">
    <name type="scientific">Stylosanthes scabra</name>
    <dbReference type="NCBI Taxonomy" id="79078"/>
    <lineage>
        <taxon>Eukaryota</taxon>
        <taxon>Viridiplantae</taxon>
        <taxon>Streptophyta</taxon>
        <taxon>Embryophyta</taxon>
        <taxon>Tracheophyta</taxon>
        <taxon>Spermatophyta</taxon>
        <taxon>Magnoliopsida</taxon>
        <taxon>eudicotyledons</taxon>
        <taxon>Gunneridae</taxon>
        <taxon>Pentapetalae</taxon>
        <taxon>rosids</taxon>
        <taxon>fabids</taxon>
        <taxon>Fabales</taxon>
        <taxon>Fabaceae</taxon>
        <taxon>Papilionoideae</taxon>
        <taxon>50 kb inversion clade</taxon>
        <taxon>dalbergioids sensu lato</taxon>
        <taxon>Dalbergieae</taxon>
        <taxon>Pterocarpus clade</taxon>
        <taxon>Stylosanthes</taxon>
    </lineage>
</organism>
<keyword evidence="3" id="KW-1185">Reference proteome</keyword>